<proteinExistence type="predicted"/>
<dbReference type="AlphaFoldDB" id="A0A7W2A813"/>
<evidence type="ECO:0000313" key="1">
    <source>
        <dbReference type="EMBL" id="MBA4493684.1"/>
    </source>
</evidence>
<accession>A0A7W2A813</accession>
<dbReference type="RefSeq" id="WP_181750922.1">
    <property type="nucleotide sequence ID" value="NZ_JACEIQ010000003.1"/>
</dbReference>
<protein>
    <recommendedName>
        <fullName evidence="3">Type II toxin-antitoxin system RelE/ParE family toxin</fullName>
    </recommendedName>
</protein>
<organism evidence="1 2">
    <name type="scientific">Paenactinomyces guangxiensis</name>
    <dbReference type="NCBI Taxonomy" id="1490290"/>
    <lineage>
        <taxon>Bacteria</taxon>
        <taxon>Bacillati</taxon>
        <taxon>Bacillota</taxon>
        <taxon>Bacilli</taxon>
        <taxon>Bacillales</taxon>
        <taxon>Thermoactinomycetaceae</taxon>
        <taxon>Paenactinomyces</taxon>
    </lineage>
</organism>
<reference evidence="1 2" key="1">
    <citation type="submission" date="2020-07" db="EMBL/GenBank/DDBJ databases">
        <authorList>
            <person name="Feng H."/>
        </authorList>
    </citation>
    <scope>NUCLEOTIDE SEQUENCE [LARGE SCALE GENOMIC DNA]</scope>
    <source>
        <strain evidence="2">s-10</strain>
    </source>
</reference>
<keyword evidence="2" id="KW-1185">Reference proteome</keyword>
<dbReference type="Proteomes" id="UP000535491">
    <property type="component" value="Unassembled WGS sequence"/>
</dbReference>
<name>A0A7W2A813_9BACL</name>
<dbReference type="EMBL" id="JACEIQ010000003">
    <property type="protein sequence ID" value="MBA4493684.1"/>
    <property type="molecule type" value="Genomic_DNA"/>
</dbReference>
<sequence>MIQEVYHPMFTDDLDFLAQKLGKRKFNECLIQIDQAIEQVLRNPYKAAALKHPPLQAYRKKKFFSAPRPHKKKRPNMRLLYRYVPGENTVYFLAVGFRMATKHRNPHDIYQRAKKREFSQWEPKDDENEKNTE</sequence>
<evidence type="ECO:0000313" key="2">
    <source>
        <dbReference type="Proteomes" id="UP000535491"/>
    </source>
</evidence>
<gene>
    <name evidence="1" type="ORF">H1191_05130</name>
</gene>
<evidence type="ECO:0008006" key="3">
    <source>
        <dbReference type="Google" id="ProtNLM"/>
    </source>
</evidence>
<comment type="caution">
    <text evidence="1">The sequence shown here is derived from an EMBL/GenBank/DDBJ whole genome shotgun (WGS) entry which is preliminary data.</text>
</comment>